<dbReference type="AlphaFoldDB" id="H5TIK6"/>
<sequence>MMAADDVTFIHTVAQQLRDVVIAHATPGRWRAGDGSSTASWSTLRTFVDGHDQPFHLGTAIEKPNQRAMMAGQPLALDKLADVFAAVDTDTPDALGAELLELSRRLNTFMNLKVDTAPSMQ</sequence>
<comment type="caution">
    <text evidence="1">The sequence shown here is derived from an EMBL/GenBank/DDBJ whole genome shotgun (WGS) entry which is preliminary data.</text>
</comment>
<evidence type="ECO:0000313" key="1">
    <source>
        <dbReference type="EMBL" id="GAB33314.1"/>
    </source>
</evidence>
<dbReference type="EMBL" id="BAFB01000062">
    <property type="protein sequence ID" value="GAB33314.1"/>
    <property type="molecule type" value="Genomic_DNA"/>
</dbReference>
<name>H5TIK6_GORO1</name>
<gene>
    <name evidence="1" type="ORF">GOOTI_062_00070</name>
</gene>
<dbReference type="OrthoDB" id="9976755at2"/>
<dbReference type="RefSeq" id="WP_007237572.1">
    <property type="nucleotide sequence ID" value="NZ_BAFB01000062.1"/>
</dbReference>
<keyword evidence="2" id="KW-1185">Reference proteome</keyword>
<protein>
    <submittedName>
        <fullName evidence="1">Uncharacterized protein</fullName>
    </submittedName>
</protein>
<accession>H5TIK6</accession>
<evidence type="ECO:0000313" key="2">
    <source>
        <dbReference type="Proteomes" id="UP000005038"/>
    </source>
</evidence>
<organism evidence="1 2">
    <name type="scientific">Gordonia otitidis (strain DSM 44809 / CCUG 52243 / JCM 12355 / NBRC 100426 / IFM 10032)</name>
    <dbReference type="NCBI Taxonomy" id="1108044"/>
    <lineage>
        <taxon>Bacteria</taxon>
        <taxon>Bacillati</taxon>
        <taxon>Actinomycetota</taxon>
        <taxon>Actinomycetes</taxon>
        <taxon>Mycobacteriales</taxon>
        <taxon>Gordoniaceae</taxon>
        <taxon>Gordonia</taxon>
    </lineage>
</organism>
<dbReference type="Proteomes" id="UP000005038">
    <property type="component" value="Unassembled WGS sequence"/>
</dbReference>
<dbReference type="STRING" id="1108044.GOOTI_062_00070"/>
<proteinExistence type="predicted"/>
<reference evidence="1" key="1">
    <citation type="submission" date="2012-02" db="EMBL/GenBank/DDBJ databases">
        <title>Whole genome shotgun sequence of Gordonia otitidis NBRC 100426.</title>
        <authorList>
            <person name="Yoshida I."/>
            <person name="Hosoyama A."/>
            <person name="Tsuchikane K."/>
            <person name="Katsumata H."/>
            <person name="Yamazaki S."/>
            <person name="Fujita N."/>
        </authorList>
    </citation>
    <scope>NUCLEOTIDE SEQUENCE [LARGE SCALE GENOMIC DNA]</scope>
    <source>
        <strain evidence="1">NBRC 100426</strain>
    </source>
</reference>